<accession>A0ABR2GYE8</accession>
<protein>
    <recommendedName>
        <fullName evidence="3">Ribosome control protein 1 domain-containing protein</fullName>
    </recommendedName>
</protein>
<evidence type="ECO:0008006" key="3">
    <source>
        <dbReference type="Google" id="ProtNLM"/>
    </source>
</evidence>
<evidence type="ECO:0000313" key="2">
    <source>
        <dbReference type="Proteomes" id="UP001470230"/>
    </source>
</evidence>
<gene>
    <name evidence="1" type="ORF">M9Y10_032705</name>
</gene>
<organism evidence="1 2">
    <name type="scientific">Tritrichomonas musculus</name>
    <dbReference type="NCBI Taxonomy" id="1915356"/>
    <lineage>
        <taxon>Eukaryota</taxon>
        <taxon>Metamonada</taxon>
        <taxon>Parabasalia</taxon>
        <taxon>Tritrichomonadida</taxon>
        <taxon>Tritrichomonadidae</taxon>
        <taxon>Tritrichomonas</taxon>
    </lineage>
</organism>
<dbReference type="InterPro" id="IPR036322">
    <property type="entry name" value="WD40_repeat_dom_sf"/>
</dbReference>
<dbReference type="Gene3D" id="2.130.10.10">
    <property type="entry name" value="YVTN repeat-like/Quinoprotein amine dehydrogenase"/>
    <property type="match status" value="1"/>
</dbReference>
<comment type="caution">
    <text evidence="1">The sequence shown here is derived from an EMBL/GenBank/DDBJ whole genome shotgun (WGS) entry which is preliminary data.</text>
</comment>
<proteinExistence type="predicted"/>
<reference evidence="1 2" key="1">
    <citation type="submission" date="2024-04" db="EMBL/GenBank/DDBJ databases">
        <title>Tritrichomonas musculus Genome.</title>
        <authorList>
            <person name="Alves-Ferreira E."/>
            <person name="Grigg M."/>
            <person name="Lorenzi H."/>
            <person name="Galac M."/>
        </authorList>
    </citation>
    <scope>NUCLEOTIDE SEQUENCE [LARGE SCALE GENOMIC DNA]</scope>
    <source>
        <strain evidence="1 2">EAF2021</strain>
    </source>
</reference>
<sequence length="914" mass="102627">MMSDYQMPLSEWPYGSPKIKQHHLSWSPAGFLASATGKIITILYPKKNKIEQILSFNPFNSPITSISWSCGPDFTGQTPLLLFASSESKNSAVFDISQLRTKASFQTSDSVILSSAWSQFSSEIFYTGDLNGKFCCYSIYETKLNLNWSLNAEFSIDFISFSPFTNSVVLASKTGTFKVVDTQKKGLEIYIGQFPVEDLVINDCRFYPFLNDTLIFVLPSCVFLYPLSDETLVPLVESDIQQECILNVAFDGSDETVFVVLHSQFAQEFVVKSSSFLKRGQINYLSSREQVSGTYLAQAMYKNKLAIMTKGLYVQLVECKNHRFVSTLVYSSICEKPLDYDIFSDYIVIGLDNGYISITEACAVTKFFYLLNGRVEKVKWLSDSTFIAIGRNMDGSQKAFFVDLTLMKITSLLKKNFEHINSGPIEINLSVNHIYYSLTMGRNLILVFQGQKQFATIFEEGIICVTFSDSKDNELWTVSTKWVGKKYTLLPNDIKEGYSISRMTTFKTTAFGHVRSEPDLIVSMNGFLLAALKTGDILIIDWYGSPARYLNLKFKQIIQFEVYYGRCIVRDSKHSIAIIDLQQTTKSDRRSIFPPAANLLLNDSNASSSESITEEFVITKSFEHMAKQFRMVNKSSALIHSPGKHSLTFVNLSDLSPIFVNSLLPVYSMSDFLKRIGQKVSIQEFVDVANNYGFGLLGTLFQALLPDPFSPLCPCANFSSARIRNFLSVINEVFSRLHPDILRIRKARLEMLLDNENNAKEILLETSKSSSSFPVDVMKAALIGSTDKNHILMSIISSLVNTGNDNDAIDILFFTRQFREAARILTSIGDIETVLEILATRLGDDNDTRHKIIDALVNALKSKKFLVQAAALLIADRRLEMAAEMLNEAGLECVAAIVKDAKIEGDSISFSFKQ</sequence>
<dbReference type="InterPro" id="IPR015943">
    <property type="entry name" value="WD40/YVTN_repeat-like_dom_sf"/>
</dbReference>
<keyword evidence="2" id="KW-1185">Reference proteome</keyword>
<name>A0ABR2GYE8_9EUKA</name>
<dbReference type="SUPFAM" id="SSF50978">
    <property type="entry name" value="WD40 repeat-like"/>
    <property type="match status" value="1"/>
</dbReference>
<dbReference type="Proteomes" id="UP001470230">
    <property type="component" value="Unassembled WGS sequence"/>
</dbReference>
<evidence type="ECO:0000313" key="1">
    <source>
        <dbReference type="EMBL" id="KAK8838668.1"/>
    </source>
</evidence>
<dbReference type="EMBL" id="JAPFFF010000054">
    <property type="protein sequence ID" value="KAK8838668.1"/>
    <property type="molecule type" value="Genomic_DNA"/>
</dbReference>